<dbReference type="SMART" id="SM00530">
    <property type="entry name" value="HTH_XRE"/>
    <property type="match status" value="1"/>
</dbReference>
<dbReference type="Proteomes" id="UP001165583">
    <property type="component" value="Unassembled WGS sequence"/>
</dbReference>
<feature type="domain" description="HTH cro/C1-type" evidence="1">
    <location>
        <begin position="26"/>
        <end position="80"/>
    </location>
</feature>
<organism evidence="2 3">
    <name type="scientific">Novosphingobium mangrovi</name>
    <name type="common">ex Huang et al. 2023</name>
    <dbReference type="NCBI Taxonomy" id="2976432"/>
    <lineage>
        <taxon>Bacteria</taxon>
        <taxon>Pseudomonadati</taxon>
        <taxon>Pseudomonadota</taxon>
        <taxon>Alphaproteobacteria</taxon>
        <taxon>Sphingomonadales</taxon>
        <taxon>Sphingomonadaceae</taxon>
        <taxon>Novosphingobium</taxon>
    </lineage>
</organism>
<dbReference type="Gene3D" id="1.10.260.40">
    <property type="entry name" value="lambda repressor-like DNA-binding domains"/>
    <property type="match status" value="1"/>
</dbReference>
<dbReference type="Pfam" id="PF01381">
    <property type="entry name" value="HTH_3"/>
    <property type="match status" value="1"/>
</dbReference>
<proteinExistence type="predicted"/>
<evidence type="ECO:0000313" key="3">
    <source>
        <dbReference type="Proteomes" id="UP001165583"/>
    </source>
</evidence>
<dbReference type="InterPro" id="IPR001387">
    <property type="entry name" value="Cro/C1-type_HTH"/>
</dbReference>
<dbReference type="PROSITE" id="PS50943">
    <property type="entry name" value="HTH_CROC1"/>
    <property type="match status" value="1"/>
</dbReference>
<dbReference type="EMBL" id="JANZXA010000020">
    <property type="protein sequence ID" value="MCT2401783.1"/>
    <property type="molecule type" value="Genomic_DNA"/>
</dbReference>
<dbReference type="SUPFAM" id="SSF47413">
    <property type="entry name" value="lambda repressor-like DNA-binding domains"/>
    <property type="match status" value="1"/>
</dbReference>
<protein>
    <submittedName>
        <fullName evidence="2">Helix-turn-helix domain-containing protein</fullName>
    </submittedName>
</protein>
<name>A0ABT2IAD6_9SPHN</name>
<accession>A0ABT2IAD6</accession>
<dbReference type="InterPro" id="IPR010982">
    <property type="entry name" value="Lambda_DNA-bd_dom_sf"/>
</dbReference>
<dbReference type="RefSeq" id="WP_260047782.1">
    <property type="nucleotide sequence ID" value="NZ_JANZXA010000020.1"/>
</dbReference>
<evidence type="ECO:0000313" key="2">
    <source>
        <dbReference type="EMBL" id="MCT2401783.1"/>
    </source>
</evidence>
<comment type="caution">
    <text evidence="2">The sequence shown here is derived from an EMBL/GenBank/DDBJ whole genome shotgun (WGS) entry which is preliminary data.</text>
</comment>
<reference evidence="2" key="1">
    <citation type="submission" date="2022-09" db="EMBL/GenBank/DDBJ databases">
        <title>Novosphingobium sp. Nov., a polycyclic aromatic hydrocarbon-degrading bacterium isolated form mangrove sediments in HongKong.</title>
        <authorList>
            <person name="Hu Z."/>
        </authorList>
    </citation>
    <scope>NUCLEOTIDE SEQUENCE</scope>
    <source>
        <strain evidence="2">HK4-1</strain>
    </source>
</reference>
<sequence>MANQKHFCTNEEDILNEIKSISGKCIEGRRRMERITQAQLAAEAGIGVRWLREIESGSPKPSIEDHLRCAGRLGLPAGYFFLPMMFLQNRRSFPADLLHGDMNRLQEHCIEFIIEDYYLGAVIRKGRRAGVPVDDASLRGSE</sequence>
<evidence type="ECO:0000259" key="1">
    <source>
        <dbReference type="PROSITE" id="PS50943"/>
    </source>
</evidence>
<dbReference type="CDD" id="cd00093">
    <property type="entry name" value="HTH_XRE"/>
    <property type="match status" value="1"/>
</dbReference>
<gene>
    <name evidence="2" type="ORF">NZK81_19720</name>
</gene>
<keyword evidence="3" id="KW-1185">Reference proteome</keyword>